<gene>
    <name evidence="2" type="ORF">EU348_00495</name>
</gene>
<keyword evidence="1" id="KW-0812">Transmembrane</keyword>
<reference evidence="2" key="1">
    <citation type="submission" date="2019-01" db="EMBL/GenBank/DDBJ databases">
        <title>Whole Genome Sequencing for Putative Detection of Antimicrobial Resistance and Potential Virulence Factors in Chryseobacterium indologenes isolated from Nile Tilapia in Tanzania.</title>
        <authorList>
            <person name="Mwega E."/>
            <person name="Mutoloki S."/>
            <person name="Mugimba K."/>
            <person name="Colquhoun D."/>
            <person name="Mdegela R."/>
            <person name="Evensen O."/>
            <person name="Wasteson Y."/>
        </authorList>
    </citation>
    <scope>NUCLEOTIDE SEQUENCE [LARGE SCALE GENOMIC DNA]</scope>
    <source>
        <strain evidence="2">StR 01</strain>
    </source>
</reference>
<proteinExistence type="predicted"/>
<accession>A0A411DH47</accession>
<evidence type="ECO:0000256" key="1">
    <source>
        <dbReference type="SAM" id="Phobius"/>
    </source>
</evidence>
<keyword evidence="1" id="KW-0472">Membrane</keyword>
<organism evidence="2">
    <name type="scientific">Chryseobacterium indologenes</name>
    <name type="common">Flavobacterium indologenes</name>
    <dbReference type="NCBI Taxonomy" id="253"/>
    <lineage>
        <taxon>Bacteria</taxon>
        <taxon>Pseudomonadati</taxon>
        <taxon>Bacteroidota</taxon>
        <taxon>Flavobacteriia</taxon>
        <taxon>Flavobacteriales</taxon>
        <taxon>Weeksellaceae</taxon>
        <taxon>Chryseobacterium group</taxon>
        <taxon>Chryseobacterium</taxon>
    </lineage>
</organism>
<name>A0A411DH47_CHRID</name>
<keyword evidence="1" id="KW-1133">Transmembrane helix</keyword>
<dbReference type="EMBL" id="CP035532">
    <property type="protein sequence ID" value="QBA19724.1"/>
    <property type="molecule type" value="Genomic_DNA"/>
</dbReference>
<evidence type="ECO:0000313" key="2">
    <source>
        <dbReference type="EMBL" id="QBA19724.1"/>
    </source>
</evidence>
<feature type="transmembrane region" description="Helical" evidence="1">
    <location>
        <begin position="28"/>
        <end position="50"/>
    </location>
</feature>
<sequence length="91" mass="9908">MPLGKLMILTEEVSSGGNDGTDSKSQKIILVVTTNLELLYLDIGVILAVYGNTKRQSDYDYGMTHIAAEKVAVNIWYGNDGNLEAKQKGCL</sequence>
<dbReference type="AlphaFoldDB" id="A0A411DH47"/>
<protein>
    <submittedName>
        <fullName evidence="2">Uncharacterized protein</fullName>
    </submittedName>
</protein>